<protein>
    <submittedName>
        <fullName evidence="3">Spore germination cell wall hydrolase CwlJ-like protein</fullName>
    </submittedName>
</protein>
<feature type="signal peptide" evidence="1">
    <location>
        <begin position="1"/>
        <end position="23"/>
    </location>
</feature>
<keyword evidence="3" id="KW-0378">Hydrolase</keyword>
<dbReference type="Gene3D" id="1.10.10.2520">
    <property type="entry name" value="Cell wall hydrolase SleB, domain 1"/>
    <property type="match status" value="1"/>
</dbReference>
<accession>A0A7Y9FLF1</accession>
<keyword evidence="1" id="KW-0732">Signal</keyword>
<dbReference type="Proteomes" id="UP000517753">
    <property type="component" value="Unassembled WGS sequence"/>
</dbReference>
<comment type="caution">
    <text evidence="3">The sequence shown here is derived from an EMBL/GenBank/DDBJ whole genome shotgun (WGS) entry which is preliminary data.</text>
</comment>
<gene>
    <name evidence="3" type="ORF">HD841_001240</name>
</gene>
<dbReference type="PROSITE" id="PS51257">
    <property type="entry name" value="PROKAR_LIPOPROTEIN"/>
    <property type="match status" value="1"/>
</dbReference>
<evidence type="ECO:0000259" key="2">
    <source>
        <dbReference type="Pfam" id="PF07486"/>
    </source>
</evidence>
<name>A0A7Y9FLF1_9SPHN</name>
<evidence type="ECO:0000313" key="3">
    <source>
        <dbReference type="EMBL" id="NYD89471.1"/>
    </source>
</evidence>
<sequence>MIGRGVLGLALLAGSSCVPPRHAATTGAQAEPAASPRQLLHALALDTPGLEGLPATLRASLADDAAPAFVAAAPAFLAQAQTQDDAARAADCLTAAVYYEARSEPLDGQRAVAQVVLNRVRDRAFPHSVCGVVFQGSQRRTGCQFSFTCDGSMAYRRDPAAWQRARDVAEAALAGSVYAPVGAATFYHTNAILPWWASSLARIGAVGAHIFYRWRGAMEGALSFRAAYAGVEPMPLQPDVAMTGEQDATLYRDSGEDGGVTVHRGQVAAIVRPDPPAGVSVPAAAPRIAVTAGVRVHLGSVAPQRFVTDGATIGEETDPG</sequence>
<organism evidence="3 4">
    <name type="scientific">Sphingomonas melonis</name>
    <dbReference type="NCBI Taxonomy" id="152682"/>
    <lineage>
        <taxon>Bacteria</taxon>
        <taxon>Pseudomonadati</taxon>
        <taxon>Pseudomonadota</taxon>
        <taxon>Alphaproteobacteria</taxon>
        <taxon>Sphingomonadales</taxon>
        <taxon>Sphingomonadaceae</taxon>
        <taxon>Sphingomonas</taxon>
    </lineage>
</organism>
<dbReference type="Pfam" id="PF07486">
    <property type="entry name" value="Hydrolase_2"/>
    <property type="match status" value="1"/>
</dbReference>
<reference evidence="3 4" key="1">
    <citation type="submission" date="2020-07" db="EMBL/GenBank/DDBJ databases">
        <authorList>
            <person name="Partida-Martinez L."/>
            <person name="Huntemann M."/>
            <person name="Clum A."/>
            <person name="Wang J."/>
            <person name="Palaniappan K."/>
            <person name="Ritter S."/>
            <person name="Chen I.-M."/>
            <person name="Stamatis D."/>
            <person name="Reddy T."/>
            <person name="O'Malley R."/>
            <person name="Daum C."/>
            <person name="Shapiro N."/>
            <person name="Ivanova N."/>
            <person name="Kyrpides N."/>
            <person name="Woyke T."/>
        </authorList>
    </citation>
    <scope>NUCLEOTIDE SEQUENCE [LARGE SCALE GENOMIC DNA]</scope>
    <source>
        <strain evidence="3 4">AS2.3</strain>
    </source>
</reference>
<dbReference type="EMBL" id="JACCBY010000001">
    <property type="protein sequence ID" value="NYD89471.1"/>
    <property type="molecule type" value="Genomic_DNA"/>
</dbReference>
<proteinExistence type="predicted"/>
<dbReference type="InterPro" id="IPR011105">
    <property type="entry name" value="Cell_wall_hydrolase_SleB"/>
</dbReference>
<evidence type="ECO:0000313" key="4">
    <source>
        <dbReference type="Proteomes" id="UP000517753"/>
    </source>
</evidence>
<evidence type="ECO:0000256" key="1">
    <source>
        <dbReference type="SAM" id="SignalP"/>
    </source>
</evidence>
<feature type="chain" id="PRO_5031401258" evidence="1">
    <location>
        <begin position="24"/>
        <end position="320"/>
    </location>
</feature>
<dbReference type="AlphaFoldDB" id="A0A7Y9FLF1"/>
<reference evidence="3 4" key="2">
    <citation type="submission" date="2020-08" db="EMBL/GenBank/DDBJ databases">
        <title>The Agave Microbiome: Exploring the role of microbial communities in plant adaptations to desert environments.</title>
        <authorList>
            <person name="Partida-Martinez L.P."/>
        </authorList>
    </citation>
    <scope>NUCLEOTIDE SEQUENCE [LARGE SCALE GENOMIC DNA]</scope>
    <source>
        <strain evidence="3 4">AS2.3</strain>
    </source>
</reference>
<keyword evidence="4" id="KW-1185">Reference proteome</keyword>
<feature type="domain" description="Cell wall hydrolase SleB" evidence="2">
    <location>
        <begin position="103"/>
        <end position="212"/>
    </location>
</feature>
<dbReference type="GO" id="GO:0016787">
    <property type="term" value="F:hydrolase activity"/>
    <property type="evidence" value="ECO:0007669"/>
    <property type="project" value="UniProtKB-KW"/>
</dbReference>
<dbReference type="InterPro" id="IPR042047">
    <property type="entry name" value="SleB_dom1"/>
</dbReference>
<dbReference type="RefSeq" id="WP_179507910.1">
    <property type="nucleotide sequence ID" value="NZ_JACCBY010000001.1"/>
</dbReference>